<organism evidence="4 5">
    <name type="scientific">Streptomyces gamaensis</name>
    <dbReference type="NCBI Taxonomy" id="1763542"/>
    <lineage>
        <taxon>Bacteria</taxon>
        <taxon>Bacillati</taxon>
        <taxon>Actinomycetota</taxon>
        <taxon>Actinomycetes</taxon>
        <taxon>Kitasatosporales</taxon>
        <taxon>Streptomycetaceae</taxon>
        <taxon>Streptomyces</taxon>
    </lineage>
</organism>
<dbReference type="Gene3D" id="1.10.3020.20">
    <property type="match status" value="1"/>
</dbReference>
<sequence length="555" mass="61193">MATGDLVIFTDAKPPEDGGYPGLHPSSTVAEGIRTERDTAVPLRDGTVIYVDVRRPDGATGLPVLIAYAPYGKHNGFPPVLGAGADIDPPLPDDAPFEAPLAAYWCRHGYAVVYADPRGTWGSEGDATMYSRQEAEDGHDLVEWAGIRPWCNGKVGLCGVSYLAVTQYGIAATRPPHLAAINPNEGKSDHYREAAFHGGIPETQFTAQLSTTMGFGRNRTEDRLAEIRAHPFHDAFWAAQDVEFERIEVPALFVCSVGDQGLHTRGTLEAYRRTGSEQKWLDVHGRKEWRYFYSPAQTERLRVFFDHFLKGQDNGLASWPPVRVEYRDRTETGPVRAESSWPPAHTRPTAFHLDATTGRLTSEVPSSSGTAAYDPTHSPVGRAGAERVVFTLTFDTDTEFAGPAALRLWAESPGADDMDVFVELDKLDTDGQPVPYPFFAYLDDGPLAQGWLRATRRELDERRSTPERPVHAHRRDLPLPGGPVALDIEIWGFTAHFHAGETLRLTIAGADIRRWPPEQFAPGHDRLNNTAPHVLHTGPDHDSHLLLPLSNLSTV</sequence>
<dbReference type="Gene3D" id="3.40.50.1820">
    <property type="entry name" value="alpha/beta hydrolase"/>
    <property type="match status" value="1"/>
</dbReference>
<protein>
    <submittedName>
        <fullName evidence="4">CocE/NonD family hydrolase</fullName>
    </submittedName>
</protein>
<reference evidence="5" key="1">
    <citation type="journal article" date="2019" name="Int. J. Syst. Evol. Microbiol.">
        <title>The Global Catalogue of Microorganisms (GCM) 10K type strain sequencing project: providing services to taxonomists for standard genome sequencing and annotation.</title>
        <authorList>
            <consortium name="The Broad Institute Genomics Platform"/>
            <consortium name="The Broad Institute Genome Sequencing Center for Infectious Disease"/>
            <person name="Wu L."/>
            <person name="Ma J."/>
        </authorList>
    </citation>
    <scope>NUCLEOTIDE SEQUENCE [LARGE SCALE GENOMIC DNA]</scope>
    <source>
        <strain evidence="5">CGMCC 4.7304</strain>
    </source>
</reference>
<keyword evidence="1 4" id="KW-0378">Hydrolase</keyword>
<dbReference type="InterPro" id="IPR000383">
    <property type="entry name" value="Xaa-Pro-like_dom"/>
</dbReference>
<gene>
    <name evidence="4" type="ORF">ACFP1Z_04255</name>
</gene>
<dbReference type="GO" id="GO:0016787">
    <property type="term" value="F:hydrolase activity"/>
    <property type="evidence" value="ECO:0007669"/>
    <property type="project" value="UniProtKB-KW"/>
</dbReference>
<dbReference type="EMBL" id="JBHSPB010000002">
    <property type="protein sequence ID" value="MFC5719398.1"/>
    <property type="molecule type" value="Genomic_DNA"/>
</dbReference>
<evidence type="ECO:0000256" key="1">
    <source>
        <dbReference type="ARBA" id="ARBA00022801"/>
    </source>
</evidence>
<dbReference type="Pfam" id="PF02129">
    <property type="entry name" value="Peptidase_S15"/>
    <property type="match status" value="1"/>
</dbReference>
<dbReference type="PANTHER" id="PTHR43056">
    <property type="entry name" value="PEPTIDASE S9 PROLYL OLIGOPEPTIDASE"/>
    <property type="match status" value="1"/>
</dbReference>
<dbReference type="Gene3D" id="2.60.120.260">
    <property type="entry name" value="Galactose-binding domain-like"/>
    <property type="match status" value="1"/>
</dbReference>
<evidence type="ECO:0000256" key="2">
    <source>
        <dbReference type="SAM" id="MobiDB-lite"/>
    </source>
</evidence>
<dbReference type="Pfam" id="PF08530">
    <property type="entry name" value="PepX_C"/>
    <property type="match status" value="1"/>
</dbReference>
<dbReference type="InterPro" id="IPR008979">
    <property type="entry name" value="Galactose-bd-like_sf"/>
</dbReference>
<dbReference type="InterPro" id="IPR013736">
    <property type="entry name" value="Xaa-Pro_dipept_C"/>
</dbReference>
<evidence type="ECO:0000313" key="5">
    <source>
        <dbReference type="Proteomes" id="UP001596083"/>
    </source>
</evidence>
<dbReference type="RefSeq" id="WP_390314481.1">
    <property type="nucleotide sequence ID" value="NZ_JBHSPB010000002.1"/>
</dbReference>
<accession>A0ABW0YV42</accession>
<dbReference type="SMART" id="SM00939">
    <property type="entry name" value="PepX_C"/>
    <property type="match status" value="1"/>
</dbReference>
<feature type="region of interest" description="Disordered" evidence="2">
    <location>
        <begin position="360"/>
        <end position="379"/>
    </location>
</feature>
<dbReference type="NCBIfam" id="TIGR00976">
    <property type="entry name" value="CocE_NonD"/>
    <property type="match status" value="1"/>
</dbReference>
<dbReference type="InterPro" id="IPR005674">
    <property type="entry name" value="CocE/Ser_esterase"/>
</dbReference>
<comment type="caution">
    <text evidence="4">The sequence shown here is derived from an EMBL/GenBank/DDBJ whole genome shotgun (WGS) entry which is preliminary data.</text>
</comment>
<evidence type="ECO:0000313" key="4">
    <source>
        <dbReference type="EMBL" id="MFC5719398.1"/>
    </source>
</evidence>
<dbReference type="InterPro" id="IPR029058">
    <property type="entry name" value="AB_hydrolase_fold"/>
</dbReference>
<dbReference type="SUPFAM" id="SSF53474">
    <property type="entry name" value="alpha/beta-Hydrolases"/>
    <property type="match status" value="1"/>
</dbReference>
<evidence type="ECO:0000259" key="3">
    <source>
        <dbReference type="SMART" id="SM00939"/>
    </source>
</evidence>
<name>A0ABW0YV42_9ACTN</name>
<dbReference type="PANTHER" id="PTHR43056:SF10">
    <property type="entry name" value="COCE_NOND FAMILY, PUTATIVE (AFU_ORTHOLOGUE AFUA_7G00600)-RELATED"/>
    <property type="match status" value="1"/>
</dbReference>
<keyword evidence="5" id="KW-1185">Reference proteome</keyword>
<proteinExistence type="predicted"/>
<dbReference type="InterPro" id="IPR050585">
    <property type="entry name" value="Xaa-Pro_dipeptidyl-ppase/CocE"/>
</dbReference>
<dbReference type="Proteomes" id="UP001596083">
    <property type="component" value="Unassembled WGS sequence"/>
</dbReference>
<feature type="domain" description="Xaa-Pro dipeptidyl-peptidase C-terminal" evidence="3">
    <location>
        <begin position="302"/>
        <end position="546"/>
    </location>
</feature>
<feature type="compositionally biased region" description="Polar residues" evidence="2">
    <location>
        <begin position="360"/>
        <end position="370"/>
    </location>
</feature>
<dbReference type="SUPFAM" id="SSF49785">
    <property type="entry name" value="Galactose-binding domain-like"/>
    <property type="match status" value="1"/>
</dbReference>